<gene>
    <name evidence="4" type="ORF">BD289DRAFT_454739</name>
</gene>
<keyword evidence="3" id="KW-0472">Membrane</keyword>
<dbReference type="InParanoid" id="A0A2T3A2F6"/>
<dbReference type="GO" id="GO:0015095">
    <property type="term" value="F:magnesium ion transmembrane transporter activity"/>
    <property type="evidence" value="ECO:0007669"/>
    <property type="project" value="TreeGrafter"/>
</dbReference>
<protein>
    <recommendedName>
        <fullName evidence="6">ADP-ribosylation factor</fullName>
    </recommendedName>
</protein>
<name>A0A2T3A2F6_9PEZI</name>
<dbReference type="STRING" id="2025994.A0A2T3A2F6"/>
<evidence type="ECO:0000313" key="5">
    <source>
        <dbReference type="Proteomes" id="UP000241462"/>
    </source>
</evidence>
<comment type="subcellular location">
    <subcellularLocation>
        <location evidence="1">Cell membrane</location>
        <topology evidence="1">Multi-pass membrane protein</topology>
    </subcellularLocation>
</comment>
<evidence type="ECO:0000256" key="1">
    <source>
        <dbReference type="ARBA" id="ARBA00004651"/>
    </source>
</evidence>
<feature type="compositionally biased region" description="Pro residues" evidence="2">
    <location>
        <begin position="12"/>
        <end position="21"/>
    </location>
</feature>
<evidence type="ECO:0000313" key="4">
    <source>
        <dbReference type="EMBL" id="PSR81608.1"/>
    </source>
</evidence>
<dbReference type="PANTHER" id="PTHR46494">
    <property type="entry name" value="CORA FAMILY METAL ION TRANSPORTER (EUROFUNG)"/>
    <property type="match status" value="1"/>
</dbReference>
<dbReference type="OrthoDB" id="5430812at2759"/>
<feature type="region of interest" description="Disordered" evidence="2">
    <location>
        <begin position="1"/>
        <end position="30"/>
    </location>
</feature>
<dbReference type="Gene3D" id="1.20.58.340">
    <property type="entry name" value="Magnesium transport protein CorA, transmembrane region"/>
    <property type="match status" value="1"/>
</dbReference>
<dbReference type="GO" id="GO:0005886">
    <property type="term" value="C:plasma membrane"/>
    <property type="evidence" value="ECO:0007669"/>
    <property type="project" value="UniProtKB-SubCell"/>
</dbReference>
<dbReference type="GO" id="GO:0000287">
    <property type="term" value="F:magnesium ion binding"/>
    <property type="evidence" value="ECO:0007669"/>
    <property type="project" value="TreeGrafter"/>
</dbReference>
<dbReference type="EMBL" id="KZ678498">
    <property type="protein sequence ID" value="PSR81608.1"/>
    <property type="molecule type" value="Genomic_DNA"/>
</dbReference>
<dbReference type="GO" id="GO:0050897">
    <property type="term" value="F:cobalt ion binding"/>
    <property type="evidence" value="ECO:0007669"/>
    <property type="project" value="TreeGrafter"/>
</dbReference>
<keyword evidence="5" id="KW-1185">Reference proteome</keyword>
<feature type="transmembrane region" description="Helical" evidence="3">
    <location>
        <begin position="574"/>
        <end position="594"/>
    </location>
</feature>
<proteinExistence type="predicted"/>
<feature type="compositionally biased region" description="Gly residues" evidence="2">
    <location>
        <begin position="643"/>
        <end position="657"/>
    </location>
</feature>
<accession>A0A2T3A2F6</accession>
<dbReference type="Proteomes" id="UP000241462">
    <property type="component" value="Unassembled WGS sequence"/>
</dbReference>
<feature type="region of interest" description="Disordered" evidence="2">
    <location>
        <begin position="630"/>
        <end position="666"/>
    </location>
</feature>
<dbReference type="InterPro" id="IPR002523">
    <property type="entry name" value="MgTranspt_CorA/ZnTranspt_ZntB"/>
</dbReference>
<reference evidence="4 5" key="1">
    <citation type="journal article" date="2018" name="Mycol. Prog.">
        <title>Coniella lustricola, a new species from submerged detritus.</title>
        <authorList>
            <person name="Raudabaugh D.B."/>
            <person name="Iturriaga T."/>
            <person name="Carver A."/>
            <person name="Mondo S."/>
            <person name="Pangilinan J."/>
            <person name="Lipzen A."/>
            <person name="He G."/>
            <person name="Amirebrahimi M."/>
            <person name="Grigoriev I.V."/>
            <person name="Miller A.N."/>
        </authorList>
    </citation>
    <scope>NUCLEOTIDE SEQUENCE [LARGE SCALE GENOMIC DNA]</scope>
    <source>
        <strain evidence="4 5">B22-T-1</strain>
    </source>
</reference>
<feature type="compositionally biased region" description="Low complexity" evidence="2">
    <location>
        <begin position="1"/>
        <end position="11"/>
    </location>
</feature>
<feature type="compositionally biased region" description="Polar residues" evidence="2">
    <location>
        <begin position="630"/>
        <end position="639"/>
    </location>
</feature>
<dbReference type="GO" id="GO:0015087">
    <property type="term" value="F:cobalt ion transmembrane transporter activity"/>
    <property type="evidence" value="ECO:0007669"/>
    <property type="project" value="TreeGrafter"/>
</dbReference>
<dbReference type="PANTHER" id="PTHR46494:SF1">
    <property type="entry name" value="CORA FAMILY METAL ION TRANSPORTER (EUROFUNG)"/>
    <property type="match status" value="1"/>
</dbReference>
<evidence type="ECO:0000256" key="3">
    <source>
        <dbReference type="SAM" id="Phobius"/>
    </source>
</evidence>
<evidence type="ECO:0000256" key="2">
    <source>
        <dbReference type="SAM" id="MobiDB-lite"/>
    </source>
</evidence>
<evidence type="ECO:0008006" key="6">
    <source>
        <dbReference type="Google" id="ProtNLM"/>
    </source>
</evidence>
<keyword evidence="3" id="KW-0812">Transmembrane</keyword>
<dbReference type="AlphaFoldDB" id="A0A2T3A2F6"/>
<dbReference type="Pfam" id="PF01544">
    <property type="entry name" value="CorA"/>
    <property type="match status" value="1"/>
</dbReference>
<keyword evidence="3" id="KW-1133">Transmembrane helix</keyword>
<organism evidence="4 5">
    <name type="scientific">Coniella lustricola</name>
    <dbReference type="NCBI Taxonomy" id="2025994"/>
    <lineage>
        <taxon>Eukaryota</taxon>
        <taxon>Fungi</taxon>
        <taxon>Dikarya</taxon>
        <taxon>Ascomycota</taxon>
        <taxon>Pezizomycotina</taxon>
        <taxon>Sordariomycetes</taxon>
        <taxon>Sordariomycetidae</taxon>
        <taxon>Diaporthales</taxon>
        <taxon>Schizoparmaceae</taxon>
        <taxon>Coniella</taxon>
    </lineage>
</organism>
<sequence>MTSPAYPASPAASPPDAPAPEPLADHDPREMRQVLQDLRERFNDFDQEDTYRSYMGQATSKKAANFAVRFGVETAEIAINLKESDVKALLQLQARQKDDKVTWINIWSPSKNPDMIKAIAAEYKFSTRLRETIMYWDGARNRVAANQVPNANHVTAFSSGVEDFKPPRPRLRSTFRRNQDPEKGLELEQEVLKRRAAMAGEGIDLHDEDLDMYRLLQTQYNYTTIDHGPSFVCIGANWLHHRPQHDKGAHGSEDIYKHPETFVPPKHWAWYILTNQGTVISIHEDPAYGQYKGSEAEQDKVKAKELANMRKNTRDLLHQLSKPGMKEYKRRVSARKGVRSDLIHSHNSRHGPLPSSRTAFLESSVTVDAAANLFYYLFEDYTAATSILSDSSRVLAKLTQRILRISDRKSKVQDNFDIPKVLYARSKDLRQLKHLFISYENLITSIMKLGVDTASDEKDYAQPNTSTASLLRTTSYGPIRGVKLSQRASDRFDRLNTRMRLLMLDTIDEYLAEKASLSDTYFNLMSQKDSQATSELNRSASLLAKLSVFFLPISFMTSYFSIQIPDLTNNYTGATYWICFAVIATLSFMSLFFFSKMLVVMGEVFDEQVERFQTWLARSLVGVSQTFKKNPKSATVSVSGQHGTEGGAGGSGSGNEDGAGKEMDDE</sequence>